<dbReference type="EC" id="4.3.1.15" evidence="4"/>
<dbReference type="InterPro" id="IPR010081">
    <property type="entry name" value="DiNH2opropionate_NH3_lyase"/>
</dbReference>
<dbReference type="InterPro" id="IPR019871">
    <property type="entry name" value="DiNH2propionate_NH3-lyase_sub"/>
</dbReference>
<dbReference type="Pfam" id="PF00291">
    <property type="entry name" value="PALP"/>
    <property type="match status" value="1"/>
</dbReference>
<dbReference type="GO" id="GO:0008838">
    <property type="term" value="F:diaminopropionate ammonia-lyase activity"/>
    <property type="evidence" value="ECO:0007669"/>
    <property type="project" value="UniProtKB-EC"/>
</dbReference>
<evidence type="ECO:0000256" key="2">
    <source>
        <dbReference type="ARBA" id="ARBA00022898"/>
    </source>
</evidence>
<evidence type="ECO:0000256" key="1">
    <source>
        <dbReference type="ARBA" id="ARBA00001933"/>
    </source>
</evidence>
<reference evidence="4 5" key="1">
    <citation type="submission" date="2021-10" db="EMBL/GenBank/DDBJ databases">
        <title>Lutispora strain m25 sp. nov., a thermophilic, non-spore-forming bacterium isolated from a lab-scale methanogenic bioreactor digesting anaerobic sludge.</title>
        <authorList>
            <person name="El Houari A."/>
            <person name="Mcdonald J."/>
        </authorList>
    </citation>
    <scope>NUCLEOTIDE SEQUENCE [LARGE SCALE GENOMIC DNA]</scope>
    <source>
        <strain evidence="5">m25</strain>
    </source>
</reference>
<comment type="cofactor">
    <cofactor evidence="1">
        <name>pyridoxal 5'-phosphate</name>
        <dbReference type="ChEBI" id="CHEBI:597326"/>
    </cofactor>
</comment>
<comment type="caution">
    <text evidence="4">The sequence shown here is derived from an EMBL/GenBank/DDBJ whole genome shotgun (WGS) entry which is preliminary data.</text>
</comment>
<dbReference type="SUPFAM" id="SSF53686">
    <property type="entry name" value="Tryptophan synthase beta subunit-like PLP-dependent enzymes"/>
    <property type="match status" value="1"/>
</dbReference>
<dbReference type="PANTHER" id="PTHR42937:SF1">
    <property type="entry name" value="DIAMINOPROPIONATE AMMONIA-LYASE"/>
    <property type="match status" value="1"/>
</dbReference>
<dbReference type="PANTHER" id="PTHR42937">
    <property type="match status" value="1"/>
</dbReference>
<keyword evidence="2" id="KW-0663">Pyridoxal phosphate</keyword>
<feature type="domain" description="Tryptophan synthase beta chain-like PALP" evidence="3">
    <location>
        <begin position="45"/>
        <end position="363"/>
    </location>
</feature>
<keyword evidence="4" id="KW-0456">Lyase</keyword>
<dbReference type="InterPro" id="IPR001926">
    <property type="entry name" value="TrpB-like_PALP"/>
</dbReference>
<name>A0ABT1NJZ1_9FIRM</name>
<sequence>MSNYSDLKWIENTEARNKQGKKAKVDFISRDVVSGVRAFHKSFPQYAATPLHDLSNLSKELNAANIWIKDESYRFGLNAFKVLGGSYAIGRYICDRTNMGLENLTYSNLVSEDTKTKLGDTVFITATDGNHGRGVAWAAREMGHRSVVFMPKGSAEMRLENIRKEGAEASITEYNYDDAVRLANEYALKNNGVMIQDTAWDGYEKIPRWIMQGYATIADEVEEQLRALGYGEPTHVFLQAGVGSFAASMLGYFAGKYGDDRFISAVLEPDKADCLYRSMVINDGKPHAVTGHMDTIMAGLACGEPNTIGWEILRDYADMFISCPDYVAARGMRILANPIKSDPRIISGESGAVGAGLISLIMQKPEYKELKDKLKLDKASRILIISTEGDTDIEGYRKVVWDGYYPQKLELKG</sequence>
<protein>
    <submittedName>
        <fullName evidence="4">Diaminopropionate ammonia-lyase</fullName>
        <ecNumber evidence="4">4.3.1.15</ecNumber>
    </submittedName>
</protein>
<accession>A0ABT1NJZ1</accession>
<evidence type="ECO:0000313" key="4">
    <source>
        <dbReference type="EMBL" id="MCQ1530899.1"/>
    </source>
</evidence>
<dbReference type="RefSeq" id="WP_255228420.1">
    <property type="nucleotide sequence ID" value="NZ_JAJEKE010000016.1"/>
</dbReference>
<organism evidence="4 5">
    <name type="scientific">Lutispora saccharofermentans</name>
    <dbReference type="NCBI Taxonomy" id="3024236"/>
    <lineage>
        <taxon>Bacteria</taxon>
        <taxon>Bacillati</taxon>
        <taxon>Bacillota</taxon>
        <taxon>Clostridia</taxon>
        <taxon>Lutisporales</taxon>
        <taxon>Lutisporaceae</taxon>
        <taxon>Lutispora</taxon>
    </lineage>
</organism>
<dbReference type="NCBIfam" id="TIGR01747">
    <property type="entry name" value="diampropi_NH3ly"/>
    <property type="match status" value="1"/>
</dbReference>
<evidence type="ECO:0000313" key="5">
    <source>
        <dbReference type="Proteomes" id="UP001651880"/>
    </source>
</evidence>
<dbReference type="NCBIfam" id="TIGR03528">
    <property type="entry name" value="2_3_DAP_am_ly"/>
    <property type="match status" value="1"/>
</dbReference>
<gene>
    <name evidence="4" type="primary">dpaL</name>
    <name evidence="4" type="ORF">LJD61_15305</name>
</gene>
<keyword evidence="5" id="KW-1185">Reference proteome</keyword>
<dbReference type="NCBIfam" id="NF006058">
    <property type="entry name" value="PRK08206.1"/>
    <property type="match status" value="1"/>
</dbReference>
<dbReference type="Proteomes" id="UP001651880">
    <property type="component" value="Unassembled WGS sequence"/>
</dbReference>
<proteinExistence type="predicted"/>
<dbReference type="InterPro" id="IPR036052">
    <property type="entry name" value="TrpB-like_PALP_sf"/>
</dbReference>
<dbReference type="CDD" id="cd00640">
    <property type="entry name" value="Trp-synth-beta_II"/>
    <property type="match status" value="1"/>
</dbReference>
<dbReference type="EMBL" id="JAJEKE010000016">
    <property type="protein sequence ID" value="MCQ1530899.1"/>
    <property type="molecule type" value="Genomic_DNA"/>
</dbReference>
<evidence type="ECO:0000259" key="3">
    <source>
        <dbReference type="Pfam" id="PF00291"/>
    </source>
</evidence>
<dbReference type="Gene3D" id="3.40.50.1100">
    <property type="match status" value="2"/>
</dbReference>